<protein>
    <submittedName>
        <fullName evidence="2">Uncharacterized protein</fullName>
    </submittedName>
</protein>
<reference evidence="2 3" key="1">
    <citation type="journal article" date="2016" name="Nat. Commun.">
        <title>Thousands of microbial genomes shed light on interconnected biogeochemical processes in an aquifer system.</title>
        <authorList>
            <person name="Anantharaman K."/>
            <person name="Brown C.T."/>
            <person name="Hug L.A."/>
            <person name="Sharon I."/>
            <person name="Castelle C.J."/>
            <person name="Probst A.J."/>
            <person name="Thomas B.C."/>
            <person name="Singh A."/>
            <person name="Wilkins M.J."/>
            <person name="Karaoz U."/>
            <person name="Brodie E.L."/>
            <person name="Williams K.H."/>
            <person name="Hubbard S.S."/>
            <person name="Banfield J.F."/>
        </authorList>
    </citation>
    <scope>NUCLEOTIDE SEQUENCE [LARGE SCALE GENOMIC DNA]</scope>
</reference>
<dbReference type="Proteomes" id="UP000178114">
    <property type="component" value="Unassembled WGS sequence"/>
</dbReference>
<feature type="transmembrane region" description="Helical" evidence="1">
    <location>
        <begin position="15"/>
        <end position="32"/>
    </location>
</feature>
<dbReference type="STRING" id="1798351.A2930_03430"/>
<proteinExistence type="predicted"/>
<sequence length="180" mass="19377">MAILNFLGFVDLQSTVWNLAAYLGMVIILFGVKFEKHRPHLIGAGGIILAVYAFFFLHDYILTSLQCLIAVSSALEIIQVNKKISAMIISVVSVILLIILVGGGFVEDAARWLGIGGVLGIAFGLVFAPNKSGFVSMGLGGALLVIYAPIVGARVFFILNLIFAYLNFQTVIAMSKKQPQ</sequence>
<keyword evidence="1" id="KW-0812">Transmembrane</keyword>
<organism evidence="2 3">
    <name type="scientific">Candidatus Giovannonibacteria bacterium RIFCSPLOWO2_01_FULL_45_34</name>
    <dbReference type="NCBI Taxonomy" id="1798351"/>
    <lineage>
        <taxon>Bacteria</taxon>
        <taxon>Candidatus Giovannoniibacteriota</taxon>
    </lineage>
</organism>
<feature type="transmembrane region" description="Helical" evidence="1">
    <location>
        <begin position="85"/>
        <end position="106"/>
    </location>
</feature>
<feature type="transmembrane region" description="Helical" evidence="1">
    <location>
        <begin position="112"/>
        <end position="130"/>
    </location>
</feature>
<evidence type="ECO:0000256" key="1">
    <source>
        <dbReference type="SAM" id="Phobius"/>
    </source>
</evidence>
<name>A0A1F5WZ32_9BACT</name>
<comment type="caution">
    <text evidence="2">The sequence shown here is derived from an EMBL/GenBank/DDBJ whole genome shotgun (WGS) entry which is preliminary data.</text>
</comment>
<evidence type="ECO:0000313" key="2">
    <source>
        <dbReference type="EMBL" id="OGF80863.1"/>
    </source>
</evidence>
<keyword evidence="1" id="KW-0472">Membrane</keyword>
<gene>
    <name evidence="2" type="ORF">A2930_03430</name>
</gene>
<feature type="transmembrane region" description="Helical" evidence="1">
    <location>
        <begin position="39"/>
        <end position="55"/>
    </location>
</feature>
<dbReference type="AlphaFoldDB" id="A0A1F5WZ32"/>
<evidence type="ECO:0000313" key="3">
    <source>
        <dbReference type="Proteomes" id="UP000178114"/>
    </source>
</evidence>
<feature type="transmembrane region" description="Helical" evidence="1">
    <location>
        <begin position="142"/>
        <end position="166"/>
    </location>
</feature>
<dbReference type="EMBL" id="MFID01000026">
    <property type="protein sequence ID" value="OGF80863.1"/>
    <property type="molecule type" value="Genomic_DNA"/>
</dbReference>
<accession>A0A1F5WZ32</accession>
<keyword evidence="1" id="KW-1133">Transmembrane helix</keyword>